<dbReference type="AlphaFoldDB" id="A0A0S4INK9"/>
<keyword evidence="3" id="KW-1185">Reference proteome</keyword>
<gene>
    <name evidence="2" type="ORF">BSAL_53280</name>
</gene>
<dbReference type="EMBL" id="CYKH01000109">
    <property type="protein sequence ID" value="CUE71455.1"/>
    <property type="molecule type" value="Genomic_DNA"/>
</dbReference>
<dbReference type="Proteomes" id="UP000051952">
    <property type="component" value="Unassembled WGS sequence"/>
</dbReference>
<proteinExistence type="predicted"/>
<evidence type="ECO:0000313" key="2">
    <source>
        <dbReference type="EMBL" id="CUE71455.1"/>
    </source>
</evidence>
<reference evidence="3" key="1">
    <citation type="submission" date="2015-09" db="EMBL/GenBank/DDBJ databases">
        <authorList>
            <consortium name="Pathogen Informatics"/>
        </authorList>
    </citation>
    <scope>NUCLEOTIDE SEQUENCE [LARGE SCALE GENOMIC DNA]</scope>
    <source>
        <strain evidence="3">Lake Konstanz</strain>
    </source>
</reference>
<dbReference type="OrthoDB" id="246382at2759"/>
<name>A0A0S4INK9_BODSA</name>
<sequence length="439" mass="49022">MGHQVSLSMKLLSSKQSFISIYVDQQVNRILQMQSMYFRTIGGKQPQTSNIAAQSSAPTSAGEAAEDDESLMLQAPTTSPNWLPLFCTYRRRVYIAQSNRLNHTAGVHSLYQLMHWCDQKNVFLHPSIRIERDPTAFRDYKMIVQRRVEKYCPLIAVPEDLCIGFKNMTDRDKNLPENSLFDEEKAKAFAEATGAGDSDVCQFFFDSLGMIVSDLLTAAHSPLTDSRHLFCESLRKVRTLMNAPYFGDNVRFGKDDTALADVLLQMIRNYIAGGPLVGKVERDVLQWAVSLCLSHSTPLAMGSNQSIGIVPLVHLLPHGGESSNCVVIARSTRRNAGRHMMNFFKHRFGLDFDIFGGSEDKEPRWVYLVPTRDLEPGEELLTQVMAPVCDSEAEAEHMWRLSCGTAPPASVPTSRLMSLQVDVVKDIVSRGKAAAAEEQ</sequence>
<protein>
    <submittedName>
        <fullName evidence="2">Uncharacterized protein</fullName>
    </submittedName>
</protein>
<evidence type="ECO:0000256" key="1">
    <source>
        <dbReference type="SAM" id="MobiDB-lite"/>
    </source>
</evidence>
<feature type="compositionally biased region" description="Polar residues" evidence="1">
    <location>
        <begin position="48"/>
        <end position="59"/>
    </location>
</feature>
<feature type="region of interest" description="Disordered" evidence="1">
    <location>
        <begin position="48"/>
        <end position="68"/>
    </location>
</feature>
<dbReference type="SUPFAM" id="SSF82199">
    <property type="entry name" value="SET domain"/>
    <property type="match status" value="1"/>
</dbReference>
<dbReference type="OMA" id="VHLFPHG"/>
<accession>A0A0S4INK9</accession>
<organism evidence="2 3">
    <name type="scientific">Bodo saltans</name>
    <name type="common">Flagellated protozoan</name>
    <dbReference type="NCBI Taxonomy" id="75058"/>
    <lineage>
        <taxon>Eukaryota</taxon>
        <taxon>Discoba</taxon>
        <taxon>Euglenozoa</taxon>
        <taxon>Kinetoplastea</taxon>
        <taxon>Metakinetoplastina</taxon>
        <taxon>Eubodonida</taxon>
        <taxon>Bodonidae</taxon>
        <taxon>Bodo</taxon>
    </lineage>
</organism>
<dbReference type="InterPro" id="IPR046341">
    <property type="entry name" value="SET_dom_sf"/>
</dbReference>
<dbReference type="VEuPathDB" id="TriTrypDB:BSAL_53280"/>
<evidence type="ECO:0000313" key="3">
    <source>
        <dbReference type="Proteomes" id="UP000051952"/>
    </source>
</evidence>